<comment type="similarity">
    <text evidence="10">Belongs to the MHC class I family.</text>
</comment>
<dbReference type="Pfam" id="PF00129">
    <property type="entry name" value="MHC_I"/>
    <property type="match status" value="1"/>
</dbReference>
<keyword evidence="14" id="KW-1185">Reference proteome</keyword>
<keyword evidence="5" id="KW-0391">Immunity</keyword>
<evidence type="ECO:0000259" key="12">
    <source>
        <dbReference type="PROSITE" id="PS50835"/>
    </source>
</evidence>
<sequence>DPPCQGWGLGGLLSTPALCVPPPHSAQDPSPGLAAPSQPLTIPTAVRPPEPEGLPPCGAPAPRHSGPPSQSQRAPQPRLPGRVSGAHTIQVISGCDILEDGSVRGYYQDAYDGRDFLTLDVNTMTFTASDEASQITKRKWEQDASVTVPWKNYLENTCPEWLRKYVSYGRAALARKEPPTVRVSRMATPGTLTLYCRAYGFYPRLITVTWVKDGEIMDQETEWGSIVPNSDGTYHTSASIRIHPGEEDKYQCHVDHASLTKTEIYVWGEPAGLGHAQRWAGLVPLPLLTALLSPRAGVQDVHRHGGSGHRRPGCRHYCCHRRICLLEAEIW</sequence>
<keyword evidence="9" id="KW-0325">Glycoprotein</keyword>
<evidence type="ECO:0000256" key="11">
    <source>
        <dbReference type="SAM" id="MobiDB-lite"/>
    </source>
</evidence>
<keyword evidence="7" id="KW-0472">Membrane</keyword>
<dbReference type="SMART" id="SM00407">
    <property type="entry name" value="IGc1"/>
    <property type="match status" value="1"/>
</dbReference>
<feature type="compositionally biased region" description="Low complexity" evidence="11">
    <location>
        <begin position="66"/>
        <end position="80"/>
    </location>
</feature>
<dbReference type="Gene3D" id="3.30.500.10">
    <property type="entry name" value="MHC class I-like antigen recognition-like"/>
    <property type="match status" value="1"/>
</dbReference>
<dbReference type="InterPro" id="IPR007110">
    <property type="entry name" value="Ig-like_dom"/>
</dbReference>
<protein>
    <recommendedName>
        <fullName evidence="12">Ig-like domain-containing protein</fullName>
    </recommendedName>
</protein>
<feature type="domain" description="Ig-like" evidence="12">
    <location>
        <begin position="179"/>
        <end position="265"/>
    </location>
</feature>
<keyword evidence="2" id="KW-0490">MHC I</keyword>
<dbReference type="OrthoDB" id="8936120at2759"/>
<dbReference type="Proteomes" id="UP000694562">
    <property type="component" value="Unplaced"/>
</dbReference>
<dbReference type="InterPro" id="IPR037055">
    <property type="entry name" value="MHC_I-like_Ag-recog_sf"/>
</dbReference>
<dbReference type="PANTHER" id="PTHR16675:SF242">
    <property type="entry name" value="MAJOR HISTOCOMPATIBILITY COMPLEX CLASS I-RELATED GENE PROTEIN"/>
    <property type="match status" value="1"/>
</dbReference>
<evidence type="ECO:0000256" key="1">
    <source>
        <dbReference type="ARBA" id="ARBA00004479"/>
    </source>
</evidence>
<dbReference type="PRINTS" id="PR01638">
    <property type="entry name" value="MHCCLASSI"/>
</dbReference>
<reference evidence="13" key="1">
    <citation type="submission" date="2025-08" db="UniProtKB">
        <authorList>
            <consortium name="Ensembl"/>
        </authorList>
    </citation>
    <scope>IDENTIFICATION</scope>
</reference>
<dbReference type="Pfam" id="PF07654">
    <property type="entry name" value="C1-set"/>
    <property type="match status" value="1"/>
</dbReference>
<name>A0A8C4TU42_FALTI</name>
<dbReference type="GO" id="GO:0002474">
    <property type="term" value="P:antigen processing and presentation of peptide antigen via MHC class I"/>
    <property type="evidence" value="ECO:0007669"/>
    <property type="project" value="UniProtKB-KW"/>
</dbReference>
<feature type="region of interest" description="Disordered" evidence="11">
    <location>
        <begin position="15"/>
        <end position="83"/>
    </location>
</feature>
<dbReference type="Ensembl" id="ENSFTIT00000003768.1">
    <property type="protein sequence ID" value="ENSFTIP00000003613.1"/>
    <property type="gene ID" value="ENSFTIG00000002369.1"/>
</dbReference>
<dbReference type="GO" id="GO:0005615">
    <property type="term" value="C:extracellular space"/>
    <property type="evidence" value="ECO:0007669"/>
    <property type="project" value="TreeGrafter"/>
</dbReference>
<evidence type="ECO:0000256" key="8">
    <source>
        <dbReference type="ARBA" id="ARBA00023157"/>
    </source>
</evidence>
<feature type="compositionally biased region" description="Pro residues" evidence="11">
    <location>
        <begin position="46"/>
        <end position="59"/>
    </location>
</feature>
<keyword evidence="4" id="KW-0732">Signal</keyword>
<dbReference type="InterPro" id="IPR003006">
    <property type="entry name" value="Ig/MHC_CS"/>
</dbReference>
<dbReference type="OMA" id="CCHRRIC"/>
<dbReference type="InterPro" id="IPR001039">
    <property type="entry name" value="MHC_I_a_a1/a2"/>
</dbReference>
<dbReference type="PROSITE" id="PS00290">
    <property type="entry name" value="IG_MHC"/>
    <property type="match status" value="1"/>
</dbReference>
<dbReference type="InterPro" id="IPR050208">
    <property type="entry name" value="MHC_class-I_related"/>
</dbReference>
<keyword evidence="3" id="KW-0812">Transmembrane</keyword>
<dbReference type="PROSITE" id="PS50835">
    <property type="entry name" value="IG_LIKE"/>
    <property type="match status" value="1"/>
</dbReference>
<organism evidence="13 14">
    <name type="scientific">Falco tinnunculus</name>
    <name type="common">Common kestrel</name>
    <dbReference type="NCBI Taxonomy" id="100819"/>
    <lineage>
        <taxon>Eukaryota</taxon>
        <taxon>Metazoa</taxon>
        <taxon>Chordata</taxon>
        <taxon>Craniata</taxon>
        <taxon>Vertebrata</taxon>
        <taxon>Euteleostomi</taxon>
        <taxon>Archelosauria</taxon>
        <taxon>Archosauria</taxon>
        <taxon>Dinosauria</taxon>
        <taxon>Saurischia</taxon>
        <taxon>Theropoda</taxon>
        <taxon>Coelurosauria</taxon>
        <taxon>Aves</taxon>
        <taxon>Neognathae</taxon>
        <taxon>Neoaves</taxon>
        <taxon>Telluraves</taxon>
        <taxon>Australaves</taxon>
        <taxon>Falconiformes</taxon>
        <taxon>Falconidae</taxon>
        <taxon>Falco</taxon>
    </lineage>
</organism>
<proteinExistence type="inferred from homology"/>
<accession>A0A8C4TU42</accession>
<evidence type="ECO:0000313" key="13">
    <source>
        <dbReference type="Ensembl" id="ENSFTIP00000003613.1"/>
    </source>
</evidence>
<dbReference type="SUPFAM" id="SSF48726">
    <property type="entry name" value="Immunoglobulin"/>
    <property type="match status" value="1"/>
</dbReference>
<evidence type="ECO:0000256" key="3">
    <source>
        <dbReference type="ARBA" id="ARBA00022692"/>
    </source>
</evidence>
<dbReference type="InterPro" id="IPR011162">
    <property type="entry name" value="MHC_I/II-like_Ag-recog"/>
</dbReference>
<evidence type="ECO:0000256" key="7">
    <source>
        <dbReference type="ARBA" id="ARBA00023136"/>
    </source>
</evidence>
<dbReference type="GO" id="GO:0006955">
    <property type="term" value="P:immune response"/>
    <property type="evidence" value="ECO:0007669"/>
    <property type="project" value="TreeGrafter"/>
</dbReference>
<dbReference type="GO" id="GO:0042612">
    <property type="term" value="C:MHC class I protein complex"/>
    <property type="evidence" value="ECO:0007669"/>
    <property type="project" value="UniProtKB-KW"/>
</dbReference>
<dbReference type="GO" id="GO:0009897">
    <property type="term" value="C:external side of plasma membrane"/>
    <property type="evidence" value="ECO:0007669"/>
    <property type="project" value="TreeGrafter"/>
</dbReference>
<dbReference type="InterPro" id="IPR013783">
    <property type="entry name" value="Ig-like_fold"/>
</dbReference>
<evidence type="ECO:0000313" key="14">
    <source>
        <dbReference type="Proteomes" id="UP000694562"/>
    </source>
</evidence>
<evidence type="ECO:0000256" key="6">
    <source>
        <dbReference type="ARBA" id="ARBA00022989"/>
    </source>
</evidence>
<evidence type="ECO:0000256" key="9">
    <source>
        <dbReference type="ARBA" id="ARBA00023180"/>
    </source>
</evidence>
<evidence type="ECO:0000256" key="5">
    <source>
        <dbReference type="ARBA" id="ARBA00022859"/>
    </source>
</evidence>
<evidence type="ECO:0000256" key="10">
    <source>
        <dbReference type="RuleBase" id="RU004439"/>
    </source>
</evidence>
<dbReference type="SUPFAM" id="SSF54452">
    <property type="entry name" value="MHC antigen-recognition domain"/>
    <property type="match status" value="1"/>
</dbReference>
<keyword evidence="8" id="KW-1015">Disulfide bond</keyword>
<dbReference type="PANTHER" id="PTHR16675">
    <property type="entry name" value="MHC CLASS I-RELATED"/>
    <property type="match status" value="1"/>
</dbReference>
<dbReference type="FunFam" id="2.60.40.10:FF:000204">
    <property type="entry name" value="Major histocompatibility complex, class I-related protein"/>
    <property type="match status" value="1"/>
</dbReference>
<dbReference type="InterPro" id="IPR036179">
    <property type="entry name" value="Ig-like_dom_sf"/>
</dbReference>
<evidence type="ECO:0000256" key="2">
    <source>
        <dbReference type="ARBA" id="ARBA00022451"/>
    </source>
</evidence>
<comment type="subcellular location">
    <subcellularLocation>
        <location evidence="1">Membrane</location>
        <topology evidence="1">Single-pass type I membrane protein</topology>
    </subcellularLocation>
</comment>
<dbReference type="AlphaFoldDB" id="A0A8C4TU42"/>
<dbReference type="Gene3D" id="2.60.40.10">
    <property type="entry name" value="Immunoglobulins"/>
    <property type="match status" value="1"/>
</dbReference>
<dbReference type="InterPro" id="IPR003597">
    <property type="entry name" value="Ig_C1-set"/>
</dbReference>
<reference evidence="13" key="2">
    <citation type="submission" date="2025-09" db="UniProtKB">
        <authorList>
            <consortium name="Ensembl"/>
        </authorList>
    </citation>
    <scope>IDENTIFICATION</scope>
</reference>
<keyword evidence="6" id="KW-1133">Transmembrane helix</keyword>
<evidence type="ECO:0000256" key="4">
    <source>
        <dbReference type="ARBA" id="ARBA00022729"/>
    </source>
</evidence>
<dbReference type="InterPro" id="IPR011161">
    <property type="entry name" value="MHC_I-like_Ag-recog"/>
</dbReference>